<dbReference type="AlphaFoldDB" id="A0A6A5G875"/>
<gene>
    <name evidence="2" type="ORF">GCK72_017588</name>
</gene>
<name>A0A6A5G875_CAERE</name>
<protein>
    <recommendedName>
        <fullName evidence="1">Sdz-33 F-box domain-containing protein</fullName>
    </recommendedName>
</protein>
<dbReference type="EMBL" id="WUAV01000005">
    <property type="protein sequence ID" value="KAF1751036.1"/>
    <property type="molecule type" value="Genomic_DNA"/>
</dbReference>
<feature type="domain" description="Sdz-33 F-box" evidence="1">
    <location>
        <begin position="128"/>
        <end position="179"/>
    </location>
</feature>
<dbReference type="PANTHER" id="PTHR21503">
    <property type="entry name" value="F-BOX-CONTAINING HYPOTHETICAL PROTEIN C.ELEGANS"/>
    <property type="match status" value="1"/>
</dbReference>
<proteinExistence type="predicted"/>
<evidence type="ECO:0000259" key="1">
    <source>
        <dbReference type="Pfam" id="PF07735"/>
    </source>
</evidence>
<dbReference type="KEGG" id="crq:GCK72_017588"/>
<dbReference type="Proteomes" id="UP000483820">
    <property type="component" value="Chromosome V"/>
</dbReference>
<accession>A0A6A5G875</accession>
<dbReference type="RefSeq" id="XP_053581069.1">
    <property type="nucleotide sequence ID" value="XM_053732156.1"/>
</dbReference>
<evidence type="ECO:0000313" key="3">
    <source>
        <dbReference type="Proteomes" id="UP000483820"/>
    </source>
</evidence>
<comment type="caution">
    <text evidence="2">The sequence shown here is derived from an EMBL/GenBank/DDBJ whole genome shotgun (WGS) entry which is preliminary data.</text>
</comment>
<reference evidence="2 3" key="1">
    <citation type="submission" date="2019-12" db="EMBL/GenBank/DDBJ databases">
        <title>Chromosome-level assembly of the Caenorhabditis remanei genome.</title>
        <authorList>
            <person name="Teterina A.A."/>
            <person name="Willis J.H."/>
            <person name="Phillips P.C."/>
        </authorList>
    </citation>
    <scope>NUCLEOTIDE SEQUENCE [LARGE SCALE GENOMIC DNA]</scope>
    <source>
        <strain evidence="2 3">PX506</strain>
        <tissue evidence="2">Whole organism</tissue>
    </source>
</reference>
<sequence>MKNSRGYFSELKIRRDRLQPKKPRKQHGTLLFTHICNHLCEHVLRIPVSKVSIWPEGLPLTTLHNLTKLRIEKCEELEIKVAASTKSVDFPYRVLVEVIRNICGTAERIHLGIPIKHTFKCDTSYFKCHHLTIDRPTPWLTGKNLFKMRCAQMEISRSRLKVKDLLNFVEKWMKSDLSEEFEFLDITFEKKIKILTFPKSFQAKTWNKEMRGQHYLAGTKVIDCEHGGDVVHKNGRTIATVCTQSDRKRFFFGVWHNPFPMIPQENVPEMLSCSLTCLRICNVAKSLEYESISWNVDISKEGTFLQFKCNDEVCGTWSFKESGNTVTVSKKEDPNTIIYEEESENVYDSLTSAIIHVTDVLKCTVSNVEIWIQDFKHFIIHKLMRLKIEKCLNMRIYLAIKEKIPVTLDPWLATVIKNVCATGRLYISVPTDESFECDPSHFKCHLLVMDQPSPWLTPETL</sequence>
<dbReference type="CTD" id="78776573"/>
<organism evidence="2 3">
    <name type="scientific">Caenorhabditis remanei</name>
    <name type="common">Caenorhabditis vulgaris</name>
    <dbReference type="NCBI Taxonomy" id="31234"/>
    <lineage>
        <taxon>Eukaryota</taxon>
        <taxon>Metazoa</taxon>
        <taxon>Ecdysozoa</taxon>
        <taxon>Nematoda</taxon>
        <taxon>Chromadorea</taxon>
        <taxon>Rhabditida</taxon>
        <taxon>Rhabditina</taxon>
        <taxon>Rhabditomorpha</taxon>
        <taxon>Rhabditoidea</taxon>
        <taxon>Rhabditidae</taxon>
        <taxon>Peloderinae</taxon>
        <taxon>Caenorhabditis</taxon>
    </lineage>
</organism>
<dbReference type="InterPro" id="IPR012885">
    <property type="entry name" value="F-box_Sdz-33"/>
</dbReference>
<evidence type="ECO:0000313" key="2">
    <source>
        <dbReference type="EMBL" id="KAF1751036.1"/>
    </source>
</evidence>
<dbReference type="Pfam" id="PF07735">
    <property type="entry name" value="FBA_2"/>
    <property type="match status" value="1"/>
</dbReference>
<dbReference type="GeneID" id="78776573"/>